<proteinExistence type="predicted"/>
<dbReference type="SUPFAM" id="SSF52266">
    <property type="entry name" value="SGNH hydrolase"/>
    <property type="match status" value="1"/>
</dbReference>
<comment type="caution">
    <text evidence="3">The sequence shown here is derived from an EMBL/GenBank/DDBJ whole genome shotgun (WGS) entry which is preliminary data.</text>
</comment>
<accession>A0A919SUY6</accession>
<feature type="domain" description="SGNH hydrolase-type esterase" evidence="2">
    <location>
        <begin position="36"/>
        <end position="213"/>
    </location>
</feature>
<dbReference type="Proteomes" id="UP000681340">
    <property type="component" value="Unassembled WGS sequence"/>
</dbReference>
<keyword evidence="1" id="KW-0732">Signal</keyword>
<evidence type="ECO:0000313" key="4">
    <source>
        <dbReference type="Proteomes" id="UP000681340"/>
    </source>
</evidence>
<organism evidence="3 4">
    <name type="scientific">Actinoplanes auranticolor</name>
    <dbReference type="NCBI Taxonomy" id="47988"/>
    <lineage>
        <taxon>Bacteria</taxon>
        <taxon>Bacillati</taxon>
        <taxon>Actinomycetota</taxon>
        <taxon>Actinomycetes</taxon>
        <taxon>Micromonosporales</taxon>
        <taxon>Micromonosporaceae</taxon>
        <taxon>Actinoplanes</taxon>
    </lineage>
</organism>
<feature type="chain" id="PRO_5037184951" description="SGNH hydrolase-type esterase domain-containing protein" evidence="1">
    <location>
        <begin position="28"/>
        <end position="413"/>
    </location>
</feature>
<protein>
    <recommendedName>
        <fullName evidence="2">SGNH hydrolase-type esterase domain-containing protein</fullName>
    </recommendedName>
</protein>
<dbReference type="PANTHER" id="PTHR30383:SF5">
    <property type="entry name" value="SGNH HYDROLASE-TYPE ESTERASE DOMAIN-CONTAINING PROTEIN"/>
    <property type="match status" value="1"/>
</dbReference>
<keyword evidence="4" id="KW-1185">Reference proteome</keyword>
<reference evidence="3" key="1">
    <citation type="submission" date="2021-03" db="EMBL/GenBank/DDBJ databases">
        <title>Whole genome shotgun sequence of Actinoplanes auranticolor NBRC 12245.</title>
        <authorList>
            <person name="Komaki H."/>
            <person name="Tamura T."/>
        </authorList>
    </citation>
    <scope>NUCLEOTIDE SEQUENCE</scope>
    <source>
        <strain evidence="3">NBRC 12245</strain>
    </source>
</reference>
<dbReference type="GO" id="GO:0004622">
    <property type="term" value="F:phosphatidylcholine lysophospholipase activity"/>
    <property type="evidence" value="ECO:0007669"/>
    <property type="project" value="TreeGrafter"/>
</dbReference>
<dbReference type="InterPro" id="IPR051532">
    <property type="entry name" value="Ester_Hydrolysis_Enzymes"/>
</dbReference>
<feature type="signal peptide" evidence="1">
    <location>
        <begin position="1"/>
        <end position="27"/>
    </location>
</feature>
<dbReference type="Gene3D" id="3.40.50.1110">
    <property type="entry name" value="SGNH hydrolase"/>
    <property type="match status" value="1"/>
</dbReference>
<name>A0A919SUY6_9ACTN</name>
<sequence length="413" mass="43484">MILRRLTMAVLLAAATGATGAAAPALAADPVRIMPLGASITWGTSSTDGNGYREELRRHLAGEAGVAIDFVGSQQSGTMADRDNEGHPGLRIDQIAANVDAWLAAARPDVVLLNVGTNDTLQNHDLPNAPARLAGLLDRIVAARPTAAVVFSTLVPSGNATNDSRARTFNAALPEVAAAQVAAGHDVRLVDLTSTLTAADIGPDTIHPTDGGYVKIANLWHTALRPVLGTGRPWPLFRADFAATAQPTWTDSVHASVNVGGFCCGLTAMESARRAETAHGGTYALMYSGNDTSATQSYSYNKIFDVHAPIAADTTLSYWIHPQYPATSVALDLFLTDGRSLRDSGATDQNGVRAHPRFQGQDGQLELNKWNLVRIPLGALAGGTVDQIWIGYDQPGTTGLFRGYVDDIALVSG</sequence>
<dbReference type="PANTHER" id="PTHR30383">
    <property type="entry name" value="THIOESTERASE 1/PROTEASE 1/LYSOPHOSPHOLIPASE L1"/>
    <property type="match status" value="1"/>
</dbReference>
<dbReference type="RefSeq" id="WP_212993742.1">
    <property type="nucleotide sequence ID" value="NZ_BAABEA010000016.1"/>
</dbReference>
<dbReference type="Pfam" id="PF13472">
    <property type="entry name" value="Lipase_GDSL_2"/>
    <property type="match status" value="1"/>
</dbReference>
<dbReference type="CDD" id="cd01833">
    <property type="entry name" value="XynB_like"/>
    <property type="match status" value="1"/>
</dbReference>
<dbReference type="InterPro" id="IPR013830">
    <property type="entry name" value="SGNH_hydro"/>
</dbReference>
<gene>
    <name evidence="3" type="ORF">Aau02nite_79250</name>
</gene>
<evidence type="ECO:0000259" key="2">
    <source>
        <dbReference type="Pfam" id="PF13472"/>
    </source>
</evidence>
<evidence type="ECO:0000313" key="3">
    <source>
        <dbReference type="EMBL" id="GIM78109.1"/>
    </source>
</evidence>
<evidence type="ECO:0000256" key="1">
    <source>
        <dbReference type="SAM" id="SignalP"/>
    </source>
</evidence>
<dbReference type="AlphaFoldDB" id="A0A919SUY6"/>
<dbReference type="InterPro" id="IPR036514">
    <property type="entry name" value="SGNH_hydro_sf"/>
</dbReference>
<dbReference type="EMBL" id="BOQL01000072">
    <property type="protein sequence ID" value="GIM78109.1"/>
    <property type="molecule type" value="Genomic_DNA"/>
</dbReference>